<dbReference type="Gene3D" id="3.40.50.970">
    <property type="match status" value="2"/>
</dbReference>
<evidence type="ECO:0000259" key="15">
    <source>
        <dbReference type="Pfam" id="PF02775"/>
    </source>
</evidence>
<evidence type="ECO:0000256" key="12">
    <source>
        <dbReference type="ARBA" id="ARBA00048670"/>
    </source>
</evidence>
<dbReference type="InterPro" id="IPR029061">
    <property type="entry name" value="THDP-binding"/>
</dbReference>
<evidence type="ECO:0000256" key="5">
    <source>
        <dbReference type="ARBA" id="ARBA00007812"/>
    </source>
</evidence>
<dbReference type="EC" id="2.2.1.6" evidence="6"/>
<keyword evidence="9" id="KW-0274">FAD</keyword>
<evidence type="ECO:0000256" key="6">
    <source>
        <dbReference type="ARBA" id="ARBA00013145"/>
    </source>
</evidence>
<organism evidence="17 18">
    <name type="scientific">[Mycobacterium] burgundiense</name>
    <dbReference type="NCBI Taxonomy" id="3064286"/>
    <lineage>
        <taxon>Bacteria</taxon>
        <taxon>Bacillati</taxon>
        <taxon>Actinomycetota</taxon>
        <taxon>Actinomycetes</taxon>
        <taxon>Mycobacteriales</taxon>
        <taxon>Mycobacteriaceae</taxon>
        <taxon>Mycolicibacterium</taxon>
    </lineage>
</organism>
<keyword evidence="7" id="KW-0285">Flavoprotein</keyword>
<dbReference type="InterPro" id="IPR029035">
    <property type="entry name" value="DHS-like_NAD/FAD-binding_dom"/>
</dbReference>
<dbReference type="InterPro" id="IPR045229">
    <property type="entry name" value="TPP_enz"/>
</dbReference>
<keyword evidence="10 13" id="KW-0786">Thiamine pyrophosphate</keyword>
<dbReference type="Pfam" id="PF02775">
    <property type="entry name" value="TPP_enzyme_C"/>
    <property type="match status" value="1"/>
</dbReference>
<dbReference type="InterPro" id="IPR011766">
    <property type="entry name" value="TPP_enzyme_TPP-bd"/>
</dbReference>
<evidence type="ECO:0000256" key="11">
    <source>
        <dbReference type="ARBA" id="ARBA00023304"/>
    </source>
</evidence>
<feature type="domain" description="Thiamine pyrophosphate enzyme N-terminal TPP-binding" evidence="16">
    <location>
        <begin position="4"/>
        <end position="119"/>
    </location>
</feature>
<evidence type="ECO:0000256" key="2">
    <source>
        <dbReference type="ARBA" id="ARBA00001964"/>
    </source>
</evidence>
<evidence type="ECO:0000313" key="17">
    <source>
        <dbReference type="EMBL" id="CAJ1510934.1"/>
    </source>
</evidence>
<dbReference type="InterPro" id="IPR012000">
    <property type="entry name" value="Thiamin_PyroP_enz_cen_dom"/>
</dbReference>
<comment type="catalytic activity">
    <reaction evidence="12">
        <text>2 pyruvate + H(+) = (2S)-2-acetolactate + CO2</text>
        <dbReference type="Rhea" id="RHEA:25249"/>
        <dbReference type="ChEBI" id="CHEBI:15361"/>
        <dbReference type="ChEBI" id="CHEBI:15378"/>
        <dbReference type="ChEBI" id="CHEBI:16526"/>
        <dbReference type="ChEBI" id="CHEBI:58476"/>
        <dbReference type="EC" id="2.2.1.6"/>
    </reaction>
</comment>
<keyword evidence="11" id="KW-0028">Amino-acid biosynthesis</keyword>
<keyword evidence="11" id="KW-0100">Branched-chain amino acid biosynthesis</keyword>
<evidence type="ECO:0000256" key="4">
    <source>
        <dbReference type="ARBA" id="ARBA00005025"/>
    </source>
</evidence>
<dbReference type="PANTHER" id="PTHR18968">
    <property type="entry name" value="THIAMINE PYROPHOSPHATE ENZYMES"/>
    <property type="match status" value="1"/>
</dbReference>
<comment type="pathway">
    <text evidence="3">Amino-acid biosynthesis; L-isoleucine biosynthesis; L-isoleucine from 2-oxobutanoate: step 1/4.</text>
</comment>
<dbReference type="CDD" id="cd02004">
    <property type="entry name" value="TPP_BZL_OCoD_HPCL"/>
    <property type="match status" value="1"/>
</dbReference>
<protein>
    <recommendedName>
        <fullName evidence="6">acetolactate synthase</fullName>
        <ecNumber evidence="6">2.2.1.6</ecNumber>
    </recommendedName>
</protein>
<proteinExistence type="inferred from homology"/>
<comment type="similarity">
    <text evidence="5 13">Belongs to the TPP enzyme family.</text>
</comment>
<feature type="domain" description="Thiamine pyrophosphate enzyme central" evidence="14">
    <location>
        <begin position="193"/>
        <end position="325"/>
    </location>
</feature>
<dbReference type="InterPro" id="IPR000399">
    <property type="entry name" value="TPP-bd_CS"/>
</dbReference>
<dbReference type="PANTHER" id="PTHR18968:SF166">
    <property type="entry name" value="2-HYDROXYACYL-COA LYASE 2"/>
    <property type="match status" value="1"/>
</dbReference>
<sequence>MSVTGGQLLAQALADAGVDDVFTLHGGHLDAFLVACGDAGIRLTDTRHESSAGHAADAYARETGKFGVCVVTSGPGFTNVYSALANAFLDRVPTLFIVGAPPLRETETNPLQGGFDQIAAAAPVTKWSHRVTDPARIPELVALAVRKATSGAPGPVLLEIPIDVMFSEAEADRVRRPTNYVLDSRTAPEPAAIDRALEVLHSAQRPAILIGGGVVFSGASEALVQFAETVGAPVYYPGKADGAIPASHRLAAGGLLALSALPMAGLDTPDVVFLVGTRSGMFTGGRASVFPGARIVQIDLDASEIGRMHDVEVPIVADCRATLEAFNAKAAEQDWPDWSSWVQAATGMRAMHTALYTDEATSTGKPHPYFAARAVVEACPPDTIFVLDGAEAPQWAEFFTTAEEVGQILRLGYLGCLGVGPGFAIGAHRARPDAPIVLITGDGAAGFHIQEFDTMVRHRIPVVTVVFNNAVWGMSIHGQQAVYGQPGVVVTELAETRYDQVAQAFGAHGEHVSSVSAIPDAMKRAFAAGGPACINLEVDPEIVHPITTMMLGDVNATDEIVVPYYENIPR</sequence>
<evidence type="ECO:0000256" key="7">
    <source>
        <dbReference type="ARBA" id="ARBA00022630"/>
    </source>
</evidence>
<name>A0ABM9M6V8_9MYCO</name>
<keyword evidence="8" id="KW-0479">Metal-binding</keyword>
<evidence type="ECO:0000256" key="3">
    <source>
        <dbReference type="ARBA" id="ARBA00004974"/>
    </source>
</evidence>
<dbReference type="Pfam" id="PF00205">
    <property type="entry name" value="TPP_enzyme_M"/>
    <property type="match status" value="1"/>
</dbReference>
<comment type="cofactor">
    <cofactor evidence="2">
        <name>thiamine diphosphate</name>
        <dbReference type="ChEBI" id="CHEBI:58937"/>
    </cofactor>
</comment>
<dbReference type="Pfam" id="PF02776">
    <property type="entry name" value="TPP_enzyme_N"/>
    <property type="match status" value="1"/>
</dbReference>
<evidence type="ECO:0000256" key="13">
    <source>
        <dbReference type="RuleBase" id="RU362132"/>
    </source>
</evidence>
<evidence type="ECO:0000256" key="8">
    <source>
        <dbReference type="ARBA" id="ARBA00022723"/>
    </source>
</evidence>
<feature type="domain" description="Thiamine pyrophosphate enzyme TPP-binding" evidence="15">
    <location>
        <begin position="394"/>
        <end position="535"/>
    </location>
</feature>
<dbReference type="Gene3D" id="3.40.50.1220">
    <property type="entry name" value="TPP-binding domain"/>
    <property type="match status" value="1"/>
</dbReference>
<dbReference type="EMBL" id="OY726397">
    <property type="protein sequence ID" value="CAJ1510934.1"/>
    <property type="molecule type" value="Genomic_DNA"/>
</dbReference>
<dbReference type="PROSITE" id="PS00187">
    <property type="entry name" value="TPP_ENZYMES"/>
    <property type="match status" value="1"/>
</dbReference>
<evidence type="ECO:0000313" key="18">
    <source>
        <dbReference type="Proteomes" id="UP001190465"/>
    </source>
</evidence>
<evidence type="ECO:0000259" key="16">
    <source>
        <dbReference type="Pfam" id="PF02776"/>
    </source>
</evidence>
<dbReference type="InterPro" id="IPR012001">
    <property type="entry name" value="Thiamin_PyroP_enz_TPP-bd_dom"/>
</dbReference>
<dbReference type="CDD" id="cd07035">
    <property type="entry name" value="TPP_PYR_POX_like"/>
    <property type="match status" value="1"/>
</dbReference>
<comment type="pathway">
    <text evidence="4">Amino-acid biosynthesis; L-valine biosynthesis; L-valine from pyruvate: step 1/4.</text>
</comment>
<reference evidence="17 18" key="1">
    <citation type="submission" date="2023-08" db="EMBL/GenBank/DDBJ databases">
        <authorList>
            <person name="Folkvardsen B D."/>
            <person name="Norman A."/>
        </authorList>
    </citation>
    <scope>NUCLEOTIDE SEQUENCE [LARGE SCALE GENOMIC DNA]</scope>
    <source>
        <strain evidence="17 18">Mu0053</strain>
    </source>
</reference>
<dbReference type="Proteomes" id="UP001190465">
    <property type="component" value="Chromosome"/>
</dbReference>
<dbReference type="SUPFAM" id="SSF52518">
    <property type="entry name" value="Thiamin diphosphate-binding fold (THDP-binding)"/>
    <property type="match status" value="2"/>
</dbReference>
<evidence type="ECO:0000256" key="9">
    <source>
        <dbReference type="ARBA" id="ARBA00022827"/>
    </source>
</evidence>
<dbReference type="RefSeq" id="WP_308480123.1">
    <property type="nucleotide sequence ID" value="NZ_OY726397.1"/>
</dbReference>
<comment type="cofactor">
    <cofactor evidence="1">
        <name>Mg(2+)</name>
        <dbReference type="ChEBI" id="CHEBI:18420"/>
    </cofactor>
</comment>
<evidence type="ECO:0000256" key="10">
    <source>
        <dbReference type="ARBA" id="ARBA00023052"/>
    </source>
</evidence>
<keyword evidence="18" id="KW-1185">Reference proteome</keyword>
<accession>A0ABM9M6V8</accession>
<dbReference type="SUPFAM" id="SSF52467">
    <property type="entry name" value="DHS-like NAD/FAD-binding domain"/>
    <property type="match status" value="1"/>
</dbReference>
<evidence type="ECO:0000256" key="1">
    <source>
        <dbReference type="ARBA" id="ARBA00001946"/>
    </source>
</evidence>
<gene>
    <name evidence="17" type="ORF">MU0053_004859</name>
</gene>
<evidence type="ECO:0000259" key="14">
    <source>
        <dbReference type="Pfam" id="PF00205"/>
    </source>
</evidence>